<gene>
    <name evidence="11" type="ORF">BaRGS_00018583</name>
</gene>
<reference evidence="11 12" key="1">
    <citation type="journal article" date="2023" name="Sci. Data">
        <title>Genome assembly of the Korean intertidal mud-creeper Batillaria attramentaria.</title>
        <authorList>
            <person name="Patra A.K."/>
            <person name="Ho P.T."/>
            <person name="Jun S."/>
            <person name="Lee S.J."/>
            <person name="Kim Y."/>
            <person name="Won Y.J."/>
        </authorList>
    </citation>
    <scope>NUCLEOTIDE SEQUENCE [LARGE SCALE GENOMIC DNA]</scope>
    <source>
        <strain evidence="11">Wonlab-2016</strain>
    </source>
</reference>
<keyword evidence="12" id="KW-1185">Reference proteome</keyword>
<feature type="domain" description="Globin" evidence="10">
    <location>
        <begin position="23"/>
        <end position="132"/>
    </location>
</feature>
<sequence length="132" mass="15156">MGCAKSTPKGEASVNPPRDALEILTDGQKDLLRTSWEAFRTEYVLTDGIQIYIHLFTVDPSAATLFSFVEEVSIEHLLTNEQLFGHVWSLLEYLDMAITHLDDLHYLRREAFDLGVRHSIYGVRNEQFQVSR</sequence>
<evidence type="ECO:0000256" key="4">
    <source>
        <dbReference type="ARBA" id="ARBA00022621"/>
    </source>
</evidence>
<dbReference type="Proteomes" id="UP001519460">
    <property type="component" value="Unassembled WGS sequence"/>
</dbReference>
<dbReference type="EMBL" id="JACVVK020000129">
    <property type="protein sequence ID" value="KAK7490238.1"/>
    <property type="molecule type" value="Genomic_DNA"/>
</dbReference>
<dbReference type="SUPFAM" id="SSF46458">
    <property type="entry name" value="Globin-like"/>
    <property type="match status" value="1"/>
</dbReference>
<dbReference type="InterPro" id="IPR000971">
    <property type="entry name" value="Globin"/>
</dbReference>
<comment type="caution">
    <text evidence="11">The sequence shown here is derived from an EMBL/GenBank/DDBJ whole genome shotgun (WGS) entry which is preliminary data.</text>
</comment>
<keyword evidence="4 9" id="KW-0561">Oxygen transport</keyword>
<evidence type="ECO:0000256" key="1">
    <source>
        <dbReference type="ARBA" id="ARBA00013895"/>
    </source>
</evidence>
<dbReference type="PANTHER" id="PTHR46458">
    <property type="entry name" value="BLR2807 PROTEIN"/>
    <property type="match status" value="1"/>
</dbReference>
<dbReference type="PANTHER" id="PTHR46458:SF1">
    <property type="entry name" value="GEO09476P1"/>
    <property type="match status" value="1"/>
</dbReference>
<accession>A0ABD0KSJ7</accession>
<evidence type="ECO:0000259" key="10">
    <source>
        <dbReference type="PROSITE" id="PS01033"/>
    </source>
</evidence>
<dbReference type="CDD" id="cd01040">
    <property type="entry name" value="Mb-like"/>
    <property type="match status" value="1"/>
</dbReference>
<keyword evidence="3 9" id="KW-0349">Heme</keyword>
<dbReference type="GO" id="GO:0046872">
    <property type="term" value="F:metal ion binding"/>
    <property type="evidence" value="ECO:0007669"/>
    <property type="project" value="UniProtKB-KW"/>
</dbReference>
<evidence type="ECO:0000313" key="11">
    <source>
        <dbReference type="EMBL" id="KAK7490238.1"/>
    </source>
</evidence>
<proteinExistence type="inferred from homology"/>
<evidence type="ECO:0000256" key="9">
    <source>
        <dbReference type="RuleBase" id="RU000356"/>
    </source>
</evidence>
<protein>
    <recommendedName>
        <fullName evidence="1">Globin</fullName>
    </recommendedName>
    <alternativeName>
        <fullName evidence="8">Myoglobin</fullName>
    </alternativeName>
</protein>
<keyword evidence="6" id="KW-0408">Iron</keyword>
<dbReference type="Pfam" id="PF00042">
    <property type="entry name" value="Globin"/>
    <property type="match status" value="1"/>
</dbReference>
<dbReference type="Gene3D" id="1.10.490.10">
    <property type="entry name" value="Globins"/>
    <property type="match status" value="1"/>
</dbReference>
<evidence type="ECO:0000256" key="5">
    <source>
        <dbReference type="ARBA" id="ARBA00022723"/>
    </source>
</evidence>
<organism evidence="11 12">
    <name type="scientific">Batillaria attramentaria</name>
    <dbReference type="NCBI Taxonomy" id="370345"/>
    <lineage>
        <taxon>Eukaryota</taxon>
        <taxon>Metazoa</taxon>
        <taxon>Spiralia</taxon>
        <taxon>Lophotrochozoa</taxon>
        <taxon>Mollusca</taxon>
        <taxon>Gastropoda</taxon>
        <taxon>Caenogastropoda</taxon>
        <taxon>Sorbeoconcha</taxon>
        <taxon>Cerithioidea</taxon>
        <taxon>Batillariidae</taxon>
        <taxon>Batillaria</taxon>
    </lineage>
</organism>
<dbReference type="InterPro" id="IPR044399">
    <property type="entry name" value="Mb-like_M"/>
</dbReference>
<dbReference type="InterPro" id="IPR050532">
    <property type="entry name" value="Globin-like_OT"/>
</dbReference>
<comment type="similarity">
    <text evidence="9">Belongs to the globin family.</text>
</comment>
<keyword evidence="5" id="KW-0479">Metal-binding</keyword>
<evidence type="ECO:0000256" key="8">
    <source>
        <dbReference type="ARBA" id="ARBA00030087"/>
    </source>
</evidence>
<evidence type="ECO:0000256" key="6">
    <source>
        <dbReference type="ARBA" id="ARBA00023004"/>
    </source>
</evidence>
<keyword evidence="7" id="KW-0514">Muscle protein</keyword>
<evidence type="ECO:0000256" key="7">
    <source>
        <dbReference type="ARBA" id="ARBA00023179"/>
    </source>
</evidence>
<evidence type="ECO:0000256" key="3">
    <source>
        <dbReference type="ARBA" id="ARBA00022617"/>
    </source>
</evidence>
<dbReference type="GO" id="GO:0005344">
    <property type="term" value="F:oxygen carrier activity"/>
    <property type="evidence" value="ECO:0007669"/>
    <property type="project" value="UniProtKB-KW"/>
</dbReference>
<evidence type="ECO:0000256" key="2">
    <source>
        <dbReference type="ARBA" id="ARBA00022448"/>
    </source>
</evidence>
<dbReference type="PROSITE" id="PS01033">
    <property type="entry name" value="GLOBIN"/>
    <property type="match status" value="1"/>
</dbReference>
<keyword evidence="2 9" id="KW-0813">Transport</keyword>
<dbReference type="AlphaFoldDB" id="A0ABD0KSJ7"/>
<dbReference type="InterPro" id="IPR012292">
    <property type="entry name" value="Globin/Proto"/>
</dbReference>
<evidence type="ECO:0000313" key="12">
    <source>
        <dbReference type="Proteomes" id="UP001519460"/>
    </source>
</evidence>
<name>A0ABD0KSJ7_9CAEN</name>
<dbReference type="InterPro" id="IPR009050">
    <property type="entry name" value="Globin-like_sf"/>
</dbReference>